<dbReference type="PANTHER" id="PTHR32294:SF0">
    <property type="entry name" value="DNA POLYMERASE III SUBUNIT ALPHA"/>
    <property type="match status" value="1"/>
</dbReference>
<reference evidence="3" key="1">
    <citation type="submission" date="2018-05" db="EMBL/GenBank/DDBJ databases">
        <authorList>
            <person name="Lanie J.A."/>
            <person name="Ng W.-L."/>
            <person name="Kazmierczak K.M."/>
            <person name="Andrzejewski T.M."/>
            <person name="Davidsen T.M."/>
            <person name="Wayne K.J."/>
            <person name="Tettelin H."/>
            <person name="Glass J.I."/>
            <person name="Rusch D."/>
            <person name="Podicherti R."/>
            <person name="Tsui H.-C.T."/>
            <person name="Winkler M.E."/>
        </authorList>
    </citation>
    <scope>NUCLEOTIDE SEQUENCE</scope>
</reference>
<gene>
    <name evidence="3" type="ORF">METZ01_LOCUS329286</name>
</gene>
<evidence type="ECO:0000259" key="1">
    <source>
        <dbReference type="Pfam" id="PF14579"/>
    </source>
</evidence>
<feature type="non-terminal residue" evidence="3">
    <location>
        <position position="1"/>
    </location>
</feature>
<name>A0A382PWJ0_9ZZZZ</name>
<dbReference type="InterPro" id="IPR004805">
    <property type="entry name" value="DnaE2/DnaE/PolC"/>
</dbReference>
<dbReference type="GO" id="GO:0006260">
    <property type="term" value="P:DNA replication"/>
    <property type="evidence" value="ECO:0007669"/>
    <property type="project" value="InterPro"/>
</dbReference>
<accession>A0A382PWJ0</accession>
<dbReference type="Pfam" id="PF14579">
    <property type="entry name" value="HHH_6"/>
    <property type="match status" value="1"/>
</dbReference>
<dbReference type="Gene3D" id="1.10.150.870">
    <property type="match status" value="1"/>
</dbReference>
<feature type="non-terminal residue" evidence="3">
    <location>
        <position position="339"/>
    </location>
</feature>
<dbReference type="EMBL" id="UINC01109540">
    <property type="protein sequence ID" value="SVC76432.1"/>
    <property type="molecule type" value="Genomic_DNA"/>
</dbReference>
<feature type="domain" description="DNA polymerase helix-hairpin-helix motif" evidence="1">
    <location>
        <begin position="292"/>
        <end position="339"/>
    </location>
</feature>
<proteinExistence type="predicted"/>
<evidence type="ECO:0008006" key="4">
    <source>
        <dbReference type="Google" id="ProtNLM"/>
    </source>
</evidence>
<dbReference type="GO" id="GO:0008408">
    <property type="term" value="F:3'-5' exonuclease activity"/>
    <property type="evidence" value="ECO:0007669"/>
    <property type="project" value="InterPro"/>
</dbReference>
<dbReference type="InterPro" id="IPR029460">
    <property type="entry name" value="DNAPol_HHH"/>
</dbReference>
<evidence type="ECO:0000313" key="3">
    <source>
        <dbReference type="EMBL" id="SVC76432.1"/>
    </source>
</evidence>
<dbReference type="PANTHER" id="PTHR32294">
    <property type="entry name" value="DNA POLYMERASE III SUBUNIT ALPHA"/>
    <property type="match status" value="1"/>
</dbReference>
<protein>
    <recommendedName>
        <fullName evidence="4">DNA polymerase III alpha subunit finger domain-containing protein</fullName>
    </recommendedName>
</protein>
<evidence type="ECO:0000259" key="2">
    <source>
        <dbReference type="Pfam" id="PF17657"/>
    </source>
</evidence>
<organism evidence="3">
    <name type="scientific">marine metagenome</name>
    <dbReference type="NCBI Taxonomy" id="408172"/>
    <lineage>
        <taxon>unclassified sequences</taxon>
        <taxon>metagenomes</taxon>
        <taxon>ecological metagenomes</taxon>
    </lineage>
</organism>
<dbReference type="Pfam" id="PF17657">
    <property type="entry name" value="DNA_pol3_finger"/>
    <property type="match status" value="1"/>
</dbReference>
<feature type="domain" description="DNA polymerase III alpha subunit finger" evidence="2">
    <location>
        <begin position="1"/>
        <end position="97"/>
    </location>
</feature>
<dbReference type="AlphaFoldDB" id="A0A382PWJ0"/>
<dbReference type="InterPro" id="IPR040982">
    <property type="entry name" value="DNA_pol3_finger"/>
</dbReference>
<sequence length="339" mass="38080">AILALYRPGPLGSGMVEDFVQCKHGRKQVIYPHPLLKSILEETYGVMVYQEQIMQAVQVLARFTLGHADLLRRAIGKKIPEEMAEQRDRFIRGCLDNPVFVEGCGVKAPEDKANDIFDLIDYFAGYGFNKSHTVAYGLISYQTAYLKAHYPVQFMAALLNGSINNPDKIVGYISDCREMEVTVLPPDVNLSEKNFSVSAAEFLLTETKLTHLDQGFPGSPFSGTSPLPHENYKEILPALKKVINQKYSSEQEWLEAVSQNLPGSENRDPRPSTECLKAPLFLQWLRREGRVESVRFGLNAVKNVGGNAVDAIIDIRQQTGKLDDFLDFLKTVDLNRLNR</sequence>